<organism evidence="7">
    <name type="scientific">Oppiella nova</name>
    <dbReference type="NCBI Taxonomy" id="334625"/>
    <lineage>
        <taxon>Eukaryota</taxon>
        <taxon>Metazoa</taxon>
        <taxon>Ecdysozoa</taxon>
        <taxon>Arthropoda</taxon>
        <taxon>Chelicerata</taxon>
        <taxon>Arachnida</taxon>
        <taxon>Acari</taxon>
        <taxon>Acariformes</taxon>
        <taxon>Sarcoptiformes</taxon>
        <taxon>Oribatida</taxon>
        <taxon>Brachypylina</taxon>
        <taxon>Oppioidea</taxon>
        <taxon>Oppiidae</taxon>
        <taxon>Oppiella</taxon>
    </lineage>
</organism>
<keyword evidence="8" id="KW-1185">Reference proteome</keyword>
<dbReference type="PANTHER" id="PTHR13628">
    <property type="entry name" value="TRANSMEMBRANE PROTEIN 267"/>
    <property type="match status" value="1"/>
</dbReference>
<evidence type="ECO:0000313" key="8">
    <source>
        <dbReference type="Proteomes" id="UP000728032"/>
    </source>
</evidence>
<evidence type="ECO:0000256" key="5">
    <source>
        <dbReference type="ARBA" id="ARBA00023136"/>
    </source>
</evidence>
<keyword evidence="3 6" id="KW-0812">Transmembrane</keyword>
<evidence type="ECO:0000256" key="3">
    <source>
        <dbReference type="ARBA" id="ARBA00022692"/>
    </source>
</evidence>
<dbReference type="PANTHER" id="PTHR13628:SF1">
    <property type="entry name" value="TRANSMEMBRANE PROTEIN 267"/>
    <property type="match status" value="1"/>
</dbReference>
<dbReference type="AlphaFoldDB" id="A0A7R9QPA4"/>
<reference evidence="7" key="1">
    <citation type="submission" date="2020-11" db="EMBL/GenBank/DDBJ databases">
        <authorList>
            <person name="Tran Van P."/>
        </authorList>
    </citation>
    <scope>NUCLEOTIDE SEQUENCE</scope>
</reference>
<sequence length="238" mass="26967">MSYEPVMTCMANICCKYVNVLAIQLIYVSISSLIVFISLIGDQLLTIKRNAINAYIIALSDTLIHGFIGFFSWLLVYISKGHPVCEHIVLMESFICGLTASAIDLDHVLAARSFDLNDISHLPNRPFLHNTSLTLLISVSILATGLIRHNWMVHTYGWIFLTASLTHHLRDALRHGFWLYPFTTKPVPLWAYVLSLTAYPLVCSLLMDIVAKEWLERHSMSNHLNFKYKSVSGDVQEV</sequence>
<keyword evidence="5 6" id="KW-0472">Membrane</keyword>
<dbReference type="EMBL" id="CAJPVJ010006451">
    <property type="protein sequence ID" value="CAG2170451.1"/>
    <property type="molecule type" value="Genomic_DNA"/>
</dbReference>
<evidence type="ECO:0000313" key="7">
    <source>
        <dbReference type="EMBL" id="CAD7653264.1"/>
    </source>
</evidence>
<evidence type="ECO:0000256" key="2">
    <source>
        <dbReference type="ARBA" id="ARBA00013977"/>
    </source>
</evidence>
<proteinExistence type="predicted"/>
<dbReference type="GO" id="GO:0016020">
    <property type="term" value="C:membrane"/>
    <property type="evidence" value="ECO:0007669"/>
    <property type="project" value="UniProtKB-SubCell"/>
</dbReference>
<evidence type="ECO:0000256" key="6">
    <source>
        <dbReference type="SAM" id="Phobius"/>
    </source>
</evidence>
<protein>
    <recommendedName>
        <fullName evidence="2">Transmembrane protein 267</fullName>
    </recommendedName>
</protein>
<dbReference type="EMBL" id="OC921276">
    <property type="protein sequence ID" value="CAD7653264.1"/>
    <property type="molecule type" value="Genomic_DNA"/>
</dbReference>
<dbReference type="InterPro" id="IPR026572">
    <property type="entry name" value="TMEM267"/>
</dbReference>
<feature type="transmembrane region" description="Helical" evidence="6">
    <location>
        <begin position="52"/>
        <end position="74"/>
    </location>
</feature>
<feature type="transmembrane region" description="Helical" evidence="6">
    <location>
        <begin position="20"/>
        <end position="40"/>
    </location>
</feature>
<feature type="transmembrane region" description="Helical" evidence="6">
    <location>
        <begin position="127"/>
        <end position="146"/>
    </location>
</feature>
<comment type="subcellular location">
    <subcellularLocation>
        <location evidence="1">Membrane</location>
        <topology evidence="1">Multi-pass membrane protein</topology>
    </subcellularLocation>
</comment>
<gene>
    <name evidence="7" type="ORF">ONB1V03_LOCUS9921</name>
</gene>
<keyword evidence="4 6" id="KW-1133">Transmembrane helix</keyword>
<evidence type="ECO:0000256" key="1">
    <source>
        <dbReference type="ARBA" id="ARBA00004141"/>
    </source>
</evidence>
<dbReference type="Proteomes" id="UP000728032">
    <property type="component" value="Unassembled WGS sequence"/>
</dbReference>
<name>A0A7R9QPA4_9ACAR</name>
<accession>A0A7R9QPA4</accession>
<feature type="transmembrane region" description="Helical" evidence="6">
    <location>
        <begin position="189"/>
        <end position="211"/>
    </location>
</feature>
<evidence type="ECO:0000256" key="4">
    <source>
        <dbReference type="ARBA" id="ARBA00022989"/>
    </source>
</evidence>
<dbReference type="OrthoDB" id="10014558at2759"/>